<dbReference type="RefSeq" id="XP_012204940.1">
    <property type="nucleotide sequence ID" value="XM_012349550.1"/>
</dbReference>
<protein>
    <submittedName>
        <fullName evidence="4">Uncharacterized protein</fullName>
    </submittedName>
</protein>
<reference evidence="4 5" key="1">
    <citation type="journal article" date="2013" name="PLoS Genet.">
        <title>Distinctive expansion of potential virulence genes in the genome of the oomycete fish pathogen Saprolegnia parasitica.</title>
        <authorList>
            <person name="Jiang R.H."/>
            <person name="de Bruijn I."/>
            <person name="Haas B.J."/>
            <person name="Belmonte R."/>
            <person name="Lobach L."/>
            <person name="Christie J."/>
            <person name="van den Ackerveken G."/>
            <person name="Bottin A."/>
            <person name="Bulone V."/>
            <person name="Diaz-Moreno S.M."/>
            <person name="Dumas B."/>
            <person name="Fan L."/>
            <person name="Gaulin E."/>
            <person name="Govers F."/>
            <person name="Grenville-Briggs L.J."/>
            <person name="Horner N.R."/>
            <person name="Levin J.Z."/>
            <person name="Mammella M."/>
            <person name="Meijer H.J."/>
            <person name="Morris P."/>
            <person name="Nusbaum C."/>
            <person name="Oome S."/>
            <person name="Phillips A.J."/>
            <person name="van Rooyen D."/>
            <person name="Rzeszutek E."/>
            <person name="Saraiva M."/>
            <person name="Secombes C.J."/>
            <person name="Seidl M.F."/>
            <person name="Snel B."/>
            <person name="Stassen J.H."/>
            <person name="Sykes S."/>
            <person name="Tripathy S."/>
            <person name="van den Berg H."/>
            <person name="Vega-Arreguin J.C."/>
            <person name="Wawra S."/>
            <person name="Young S.K."/>
            <person name="Zeng Q."/>
            <person name="Dieguez-Uribeondo J."/>
            <person name="Russ C."/>
            <person name="Tyler B.M."/>
            <person name="van West P."/>
        </authorList>
    </citation>
    <scope>NUCLEOTIDE SEQUENCE [LARGE SCALE GENOMIC DNA]</scope>
    <source>
        <strain evidence="4 5">CBS 223.65</strain>
    </source>
</reference>
<feature type="region of interest" description="Disordered" evidence="3">
    <location>
        <begin position="319"/>
        <end position="346"/>
    </location>
</feature>
<dbReference type="EMBL" id="KK583243">
    <property type="protein sequence ID" value="KDO24345.1"/>
    <property type="molecule type" value="Genomic_DNA"/>
</dbReference>
<evidence type="ECO:0000313" key="4">
    <source>
        <dbReference type="EMBL" id="KDO24345.1"/>
    </source>
</evidence>
<dbReference type="PANTHER" id="PTHR24171">
    <property type="entry name" value="ANKYRIN REPEAT DOMAIN-CONTAINING PROTEIN 39-RELATED"/>
    <property type="match status" value="1"/>
</dbReference>
<name>A0A067C5C3_SAPPC</name>
<keyword evidence="2" id="KW-0040">ANK repeat</keyword>
<evidence type="ECO:0000256" key="2">
    <source>
        <dbReference type="ARBA" id="ARBA00023043"/>
    </source>
</evidence>
<dbReference type="SUPFAM" id="SSF48403">
    <property type="entry name" value="Ankyrin repeat"/>
    <property type="match status" value="1"/>
</dbReference>
<keyword evidence="1" id="KW-0677">Repeat</keyword>
<dbReference type="InterPro" id="IPR036770">
    <property type="entry name" value="Ankyrin_rpt-contain_sf"/>
</dbReference>
<evidence type="ECO:0000313" key="5">
    <source>
        <dbReference type="Proteomes" id="UP000030745"/>
    </source>
</evidence>
<accession>A0A067C5C3</accession>
<dbReference type="Proteomes" id="UP000030745">
    <property type="component" value="Unassembled WGS sequence"/>
</dbReference>
<dbReference type="AlphaFoldDB" id="A0A067C5C3"/>
<dbReference type="KEGG" id="spar:SPRG_10422"/>
<evidence type="ECO:0000256" key="1">
    <source>
        <dbReference type="ARBA" id="ARBA00022737"/>
    </source>
</evidence>
<dbReference type="STRING" id="695850.A0A067C5C3"/>
<dbReference type="VEuPathDB" id="FungiDB:SPRG_10422"/>
<dbReference type="OrthoDB" id="539213at2759"/>
<organism evidence="4 5">
    <name type="scientific">Saprolegnia parasitica (strain CBS 223.65)</name>
    <dbReference type="NCBI Taxonomy" id="695850"/>
    <lineage>
        <taxon>Eukaryota</taxon>
        <taxon>Sar</taxon>
        <taxon>Stramenopiles</taxon>
        <taxon>Oomycota</taxon>
        <taxon>Saprolegniomycetes</taxon>
        <taxon>Saprolegniales</taxon>
        <taxon>Saprolegniaceae</taxon>
        <taxon>Saprolegnia</taxon>
    </lineage>
</organism>
<proteinExistence type="predicted"/>
<dbReference type="Pfam" id="PF12796">
    <property type="entry name" value="Ank_2"/>
    <property type="match status" value="1"/>
</dbReference>
<sequence length="346" mass="39391">MTDGSYDDEARQLAKWKRRIAEDKYIREQGLLEQSNLLSYAMHKLSHQRVPLSLADRYTIWRLLQRGYDVNERDDSGVPPIVHAAAHGWLFFVHMFLNYDGDINVTSTIQETAVCAACRRQRSALLRYLVLRGADLDVCDKSGFSCLRWATKHQDVGMLKVLLRHGASVTKDCGTSQHSAMDWARDYQNDTMLALLERALLKEKKATLANLQAKVSAKTTRKRAKQAAATEAEIAVDAMKERVEDTPLSVRERRARLRRDQQQRDRIEAHARHAKATFQARTQAVIQSLRPPKHRRHRRRRACGDRVAQGQAHALAAVPATAQGRHAGTSVCRPQAHPRPRSRCER</sequence>
<dbReference type="InterPro" id="IPR002110">
    <property type="entry name" value="Ankyrin_rpt"/>
</dbReference>
<feature type="compositionally biased region" description="Basic residues" evidence="3">
    <location>
        <begin position="336"/>
        <end position="346"/>
    </location>
</feature>
<keyword evidence="5" id="KW-1185">Reference proteome</keyword>
<gene>
    <name evidence="4" type="ORF">SPRG_10422</name>
</gene>
<evidence type="ECO:0000256" key="3">
    <source>
        <dbReference type="SAM" id="MobiDB-lite"/>
    </source>
</evidence>
<dbReference type="Gene3D" id="1.25.40.20">
    <property type="entry name" value="Ankyrin repeat-containing domain"/>
    <property type="match status" value="1"/>
</dbReference>
<dbReference type="OMA" id="IQETAVC"/>
<dbReference type="GeneID" id="24132533"/>
<dbReference type="SMART" id="SM00248">
    <property type="entry name" value="ANK"/>
    <property type="match status" value="3"/>
</dbReference>